<keyword evidence="1" id="KW-0175">Coiled coil</keyword>
<reference evidence="3" key="1">
    <citation type="submission" date="2025-08" db="UniProtKB">
        <authorList>
            <consortium name="RefSeq"/>
        </authorList>
    </citation>
    <scope>IDENTIFICATION</scope>
    <source>
        <strain evidence="3">OHB3-1</strain>
    </source>
</reference>
<organism evidence="2 3">
    <name type="scientific">Momordica charantia</name>
    <name type="common">Bitter gourd</name>
    <name type="synonym">Balsam pear</name>
    <dbReference type="NCBI Taxonomy" id="3673"/>
    <lineage>
        <taxon>Eukaryota</taxon>
        <taxon>Viridiplantae</taxon>
        <taxon>Streptophyta</taxon>
        <taxon>Embryophyta</taxon>
        <taxon>Tracheophyta</taxon>
        <taxon>Spermatophyta</taxon>
        <taxon>Magnoliopsida</taxon>
        <taxon>eudicotyledons</taxon>
        <taxon>Gunneridae</taxon>
        <taxon>Pentapetalae</taxon>
        <taxon>rosids</taxon>
        <taxon>fabids</taxon>
        <taxon>Cucurbitales</taxon>
        <taxon>Cucurbitaceae</taxon>
        <taxon>Momordiceae</taxon>
        <taxon>Momordica</taxon>
    </lineage>
</organism>
<dbReference type="RefSeq" id="XP_022148911.1">
    <property type="nucleotide sequence ID" value="XM_022293219.1"/>
</dbReference>
<sequence length="257" mass="29788">MLLTGHSVGEVCCDISQLHVHRYILYEIGTRFKDYRAKLYRHYKKVRDLARARQKPYKDIKQEDWNILCDKLESLAWKEKSAKNKVARSKLRFNHRGGPKPFQCHREDSEEMITLKAYHASQGDEKTEEEIMETVLGKRSNYVIGMGYGPKPTRNKGSSSKYSDEYVESLEARLQKHEEEMARTTQEQIQKALEAQSQEFNRKLLEMQQMFLSGGGSSSTSKVCREISFLVFWLCAQVLNVYVCFESMSSGLCLSEV</sequence>
<evidence type="ECO:0000313" key="3">
    <source>
        <dbReference type="RefSeq" id="XP_022148911.1"/>
    </source>
</evidence>
<dbReference type="Proteomes" id="UP000504603">
    <property type="component" value="Unplaced"/>
</dbReference>
<protein>
    <submittedName>
        <fullName evidence="3">Uncharacterized protein LOC111017461</fullName>
    </submittedName>
</protein>
<evidence type="ECO:0000256" key="1">
    <source>
        <dbReference type="SAM" id="Coils"/>
    </source>
</evidence>
<dbReference type="OrthoDB" id="1921870at2759"/>
<accession>A0A6J1D6S9</accession>
<proteinExistence type="predicted"/>
<dbReference type="KEGG" id="mcha:111017461"/>
<dbReference type="PANTHER" id="PTHR33499:SF11">
    <property type="entry name" value="NO APICAL MERISTEM-ASSOCIATED C-TERMINAL DOMAIN-CONTAINING PROTEIN"/>
    <property type="match status" value="1"/>
</dbReference>
<gene>
    <name evidence="3" type="primary">LOC111017461</name>
</gene>
<feature type="coiled-coil region" evidence="1">
    <location>
        <begin position="167"/>
        <end position="210"/>
    </location>
</feature>
<keyword evidence="2" id="KW-1185">Reference proteome</keyword>
<evidence type="ECO:0000313" key="2">
    <source>
        <dbReference type="Proteomes" id="UP000504603"/>
    </source>
</evidence>
<name>A0A6J1D6S9_MOMCH</name>
<dbReference type="AlphaFoldDB" id="A0A6J1D6S9"/>
<dbReference type="GeneID" id="111017461"/>
<dbReference type="PANTHER" id="PTHR33499">
    <property type="entry name" value="OS12G0282400 PROTEIN-RELATED"/>
    <property type="match status" value="1"/>
</dbReference>